<dbReference type="EMBL" id="CM002926">
    <property type="protein sequence ID" value="KGN51440.1"/>
    <property type="molecule type" value="Genomic_DNA"/>
</dbReference>
<reference evidence="1 2" key="2">
    <citation type="journal article" date="2009" name="PLoS ONE">
        <title>An integrated genetic and cytogenetic map of the cucumber genome.</title>
        <authorList>
            <person name="Ren Y."/>
            <person name="Zhang Z."/>
            <person name="Liu J."/>
            <person name="Staub J.E."/>
            <person name="Han Y."/>
            <person name="Cheng Z."/>
            <person name="Li X."/>
            <person name="Lu J."/>
            <person name="Miao H."/>
            <person name="Kang H."/>
            <person name="Xie B."/>
            <person name="Gu X."/>
            <person name="Wang X."/>
            <person name="Du Y."/>
            <person name="Jin W."/>
            <person name="Huang S."/>
        </authorList>
    </citation>
    <scope>NUCLEOTIDE SEQUENCE [LARGE SCALE GENOMIC DNA]</scope>
    <source>
        <strain evidence="2">cv. 9930</strain>
    </source>
</reference>
<dbReference type="Gramene" id="KGN51440">
    <property type="protein sequence ID" value="KGN51440"/>
    <property type="gene ID" value="Csa_5G546585"/>
</dbReference>
<reference evidence="1 2" key="4">
    <citation type="journal article" date="2011" name="BMC Genomics">
        <title>RNA-Seq improves annotation of protein-coding genes in the cucumber genome.</title>
        <authorList>
            <person name="Li Z."/>
            <person name="Zhang Z."/>
            <person name="Yan P."/>
            <person name="Huang S."/>
            <person name="Fei Z."/>
            <person name="Lin K."/>
        </authorList>
    </citation>
    <scope>NUCLEOTIDE SEQUENCE [LARGE SCALE GENOMIC DNA]</scope>
    <source>
        <strain evidence="2">cv. 9930</strain>
    </source>
</reference>
<evidence type="ECO:0000313" key="1">
    <source>
        <dbReference type="EMBL" id="KGN51440.1"/>
    </source>
</evidence>
<keyword evidence="2" id="KW-1185">Reference proteome</keyword>
<reference evidence="1 2" key="1">
    <citation type="journal article" date="2009" name="Nat. Genet.">
        <title>The genome of the cucumber, Cucumis sativus L.</title>
        <authorList>
            <person name="Huang S."/>
            <person name="Li R."/>
            <person name="Zhang Z."/>
            <person name="Li L."/>
            <person name="Gu X."/>
            <person name="Fan W."/>
            <person name="Lucas W.J."/>
            <person name="Wang X."/>
            <person name="Xie B."/>
            <person name="Ni P."/>
            <person name="Ren Y."/>
            <person name="Zhu H."/>
            <person name="Li J."/>
            <person name="Lin K."/>
            <person name="Jin W."/>
            <person name="Fei Z."/>
            <person name="Li G."/>
            <person name="Staub J."/>
            <person name="Kilian A."/>
            <person name="van der Vossen E.A."/>
            <person name="Wu Y."/>
            <person name="Guo J."/>
            <person name="He J."/>
            <person name="Jia Z."/>
            <person name="Ren Y."/>
            <person name="Tian G."/>
            <person name="Lu Y."/>
            <person name="Ruan J."/>
            <person name="Qian W."/>
            <person name="Wang M."/>
            <person name="Huang Q."/>
            <person name="Li B."/>
            <person name="Xuan Z."/>
            <person name="Cao J."/>
            <person name="Asan"/>
            <person name="Wu Z."/>
            <person name="Zhang J."/>
            <person name="Cai Q."/>
            <person name="Bai Y."/>
            <person name="Zhao B."/>
            <person name="Han Y."/>
            <person name="Li Y."/>
            <person name="Li X."/>
            <person name="Wang S."/>
            <person name="Shi Q."/>
            <person name="Liu S."/>
            <person name="Cho W.K."/>
            <person name="Kim J.Y."/>
            <person name="Xu Y."/>
            <person name="Heller-Uszynska K."/>
            <person name="Miao H."/>
            <person name="Cheng Z."/>
            <person name="Zhang S."/>
            <person name="Wu J."/>
            <person name="Yang Y."/>
            <person name="Kang H."/>
            <person name="Li M."/>
            <person name="Liang H."/>
            <person name="Ren X."/>
            <person name="Shi Z."/>
            <person name="Wen M."/>
            <person name="Jian M."/>
            <person name="Yang H."/>
            <person name="Zhang G."/>
            <person name="Yang Z."/>
            <person name="Chen R."/>
            <person name="Liu S."/>
            <person name="Li J."/>
            <person name="Ma L."/>
            <person name="Liu H."/>
            <person name="Zhou Y."/>
            <person name="Zhao J."/>
            <person name="Fang X."/>
            <person name="Li G."/>
            <person name="Fang L."/>
            <person name="Li Y."/>
            <person name="Liu D."/>
            <person name="Zheng H."/>
            <person name="Zhang Y."/>
            <person name="Qin N."/>
            <person name="Li Z."/>
            <person name="Yang G."/>
            <person name="Yang S."/>
            <person name="Bolund L."/>
            <person name="Kristiansen K."/>
            <person name="Zheng H."/>
            <person name="Li S."/>
            <person name="Zhang X."/>
            <person name="Yang H."/>
            <person name="Wang J."/>
            <person name="Sun R."/>
            <person name="Zhang B."/>
            <person name="Jiang S."/>
            <person name="Wang J."/>
            <person name="Du Y."/>
            <person name="Li S."/>
        </authorList>
    </citation>
    <scope>NUCLEOTIDE SEQUENCE [LARGE SCALE GENOMIC DNA]</scope>
    <source>
        <strain evidence="2">cv. 9930</strain>
    </source>
</reference>
<dbReference type="AlphaFoldDB" id="A0A0A0KP91"/>
<name>A0A0A0KP91_CUCSA</name>
<dbReference type="Proteomes" id="UP000029981">
    <property type="component" value="Chromosome 5"/>
</dbReference>
<reference evidence="1 2" key="3">
    <citation type="journal article" date="2010" name="BMC Genomics">
        <title>Transcriptome sequencing and comparative analysis of cucumber flowers with different sex types.</title>
        <authorList>
            <person name="Guo S."/>
            <person name="Zheng Y."/>
            <person name="Joung J.G."/>
            <person name="Liu S."/>
            <person name="Zhang Z."/>
            <person name="Crasta O.R."/>
            <person name="Sobral B.W."/>
            <person name="Xu Y."/>
            <person name="Huang S."/>
            <person name="Fei Z."/>
        </authorList>
    </citation>
    <scope>NUCLEOTIDE SEQUENCE [LARGE SCALE GENOMIC DNA]</scope>
    <source>
        <strain evidence="2">cv. 9930</strain>
    </source>
</reference>
<evidence type="ECO:0000313" key="2">
    <source>
        <dbReference type="Proteomes" id="UP000029981"/>
    </source>
</evidence>
<sequence length="59" mass="6559">MKDEPKCSSGFMGCTHLIDKDILAWSHGRLIDKDIFANSYQSGSCSLVVRLATRDEQIA</sequence>
<protein>
    <submittedName>
        <fullName evidence="1">Uncharacterized protein</fullName>
    </submittedName>
</protein>
<proteinExistence type="predicted"/>
<organism evidence="1 2">
    <name type="scientific">Cucumis sativus</name>
    <name type="common">Cucumber</name>
    <dbReference type="NCBI Taxonomy" id="3659"/>
    <lineage>
        <taxon>Eukaryota</taxon>
        <taxon>Viridiplantae</taxon>
        <taxon>Streptophyta</taxon>
        <taxon>Embryophyta</taxon>
        <taxon>Tracheophyta</taxon>
        <taxon>Spermatophyta</taxon>
        <taxon>Magnoliopsida</taxon>
        <taxon>eudicotyledons</taxon>
        <taxon>Gunneridae</taxon>
        <taxon>Pentapetalae</taxon>
        <taxon>rosids</taxon>
        <taxon>fabids</taxon>
        <taxon>Cucurbitales</taxon>
        <taxon>Cucurbitaceae</taxon>
        <taxon>Benincaseae</taxon>
        <taxon>Cucumis</taxon>
    </lineage>
</organism>
<gene>
    <name evidence="1" type="ORF">Csa_5G546585</name>
</gene>
<accession>A0A0A0KP91</accession>